<dbReference type="GO" id="GO:0015074">
    <property type="term" value="P:DNA integration"/>
    <property type="evidence" value="ECO:0007669"/>
    <property type="project" value="InterPro"/>
</dbReference>
<dbReference type="PANTHER" id="PTHR47266">
    <property type="entry name" value="ENDONUCLEASE-RELATED"/>
    <property type="match status" value="1"/>
</dbReference>
<feature type="signal peptide" evidence="3">
    <location>
        <begin position="1"/>
        <end position="21"/>
    </location>
</feature>
<dbReference type="PROSITE" id="PS50994">
    <property type="entry name" value="INTEGRASE"/>
    <property type="match status" value="1"/>
</dbReference>
<keyword evidence="2" id="KW-0067">ATP-binding</keyword>
<keyword evidence="6" id="KW-1185">Reference proteome</keyword>
<feature type="domain" description="Integrase catalytic" evidence="4">
    <location>
        <begin position="31"/>
        <end position="210"/>
    </location>
</feature>
<dbReference type="InterPro" id="IPR052160">
    <property type="entry name" value="Gypsy_RT_Integrase-like"/>
</dbReference>
<dbReference type="Gene3D" id="2.60.34.10">
    <property type="entry name" value="Substrate Binding Domain Of DNAk, Chain A, domain 1"/>
    <property type="match status" value="1"/>
</dbReference>
<dbReference type="Pfam" id="PF00012">
    <property type="entry name" value="HSP70"/>
    <property type="match status" value="1"/>
</dbReference>
<keyword evidence="3" id="KW-0732">Signal</keyword>
<accession>A0AAF0ZZV0</accession>
<dbReference type="AlphaFoldDB" id="A0AAF0ZZV0"/>
<gene>
    <name evidence="5" type="ORF">MTR67_052337</name>
</gene>
<dbReference type="GO" id="GO:0140662">
    <property type="term" value="F:ATP-dependent protein folding chaperone"/>
    <property type="evidence" value="ECO:0007669"/>
    <property type="project" value="InterPro"/>
</dbReference>
<dbReference type="GO" id="GO:0003676">
    <property type="term" value="F:nucleic acid binding"/>
    <property type="evidence" value="ECO:0007669"/>
    <property type="project" value="InterPro"/>
</dbReference>
<dbReference type="InterPro" id="IPR012337">
    <property type="entry name" value="RNaseH-like_sf"/>
</dbReference>
<evidence type="ECO:0000259" key="4">
    <source>
        <dbReference type="PROSITE" id="PS50994"/>
    </source>
</evidence>
<feature type="chain" id="PRO_5041936092" description="Integrase catalytic domain-containing protein" evidence="3">
    <location>
        <begin position="22"/>
        <end position="283"/>
    </location>
</feature>
<reference evidence="5" key="1">
    <citation type="submission" date="2023-08" db="EMBL/GenBank/DDBJ databases">
        <title>A de novo genome assembly of Solanum verrucosum Schlechtendal, a Mexican diploid species geographically isolated from the other diploid A-genome species in potato relatives.</title>
        <authorList>
            <person name="Hosaka K."/>
        </authorList>
    </citation>
    <scope>NUCLEOTIDE SEQUENCE</scope>
    <source>
        <tissue evidence="5">Young leaves</tissue>
    </source>
</reference>
<dbReference type="SUPFAM" id="SSF100920">
    <property type="entry name" value="Heat shock protein 70kD (HSP70), peptide-binding domain"/>
    <property type="match status" value="1"/>
</dbReference>
<dbReference type="InterPro" id="IPR001584">
    <property type="entry name" value="Integrase_cat-core"/>
</dbReference>
<proteinExistence type="predicted"/>
<dbReference type="Gene3D" id="3.30.420.10">
    <property type="entry name" value="Ribonuclease H-like superfamily/Ribonuclease H"/>
    <property type="match status" value="1"/>
</dbReference>
<keyword evidence="1" id="KW-0547">Nucleotide-binding</keyword>
<protein>
    <recommendedName>
        <fullName evidence="4">Integrase catalytic domain-containing protein</fullName>
    </recommendedName>
</protein>
<dbReference type="EMBL" id="CP133623">
    <property type="protein sequence ID" value="WMV58952.1"/>
    <property type="molecule type" value="Genomic_DNA"/>
</dbReference>
<evidence type="ECO:0000256" key="1">
    <source>
        <dbReference type="ARBA" id="ARBA00022741"/>
    </source>
</evidence>
<evidence type="ECO:0000256" key="3">
    <source>
        <dbReference type="SAM" id="SignalP"/>
    </source>
</evidence>
<sequence>MWLLLAHNVLRFPCLLQGLCAMSNAREYSRRHELPLSQILEIELFDVWRIDFMGPFPNSFGNKYIIVAIDYLNKWVEAIELPYNEGRSVTKFLKKYIFTRFGTPRAIISDDGSHFCNRQFEALFSKYRVKHKVATPYHPQSSGQVEMSNMEIKNILSKIVNIHRTNWSSKLDDVIWAHQTTFKSPIDMSSYKLIFGKASHLPVELGHKALWALKRSKWTGPYKVSRVYGNGSIEIEDAKADGQTSVEISVCQGEREFVQDNKSIGRFCLDGIPPAPSGVPKLK</sequence>
<dbReference type="InterPro" id="IPR029047">
    <property type="entry name" value="HSP70_peptide-bd_sf"/>
</dbReference>
<dbReference type="Pfam" id="PF00665">
    <property type="entry name" value="rve"/>
    <property type="match status" value="1"/>
</dbReference>
<organism evidence="5 6">
    <name type="scientific">Solanum verrucosum</name>
    <dbReference type="NCBI Taxonomy" id="315347"/>
    <lineage>
        <taxon>Eukaryota</taxon>
        <taxon>Viridiplantae</taxon>
        <taxon>Streptophyta</taxon>
        <taxon>Embryophyta</taxon>
        <taxon>Tracheophyta</taxon>
        <taxon>Spermatophyta</taxon>
        <taxon>Magnoliopsida</taxon>
        <taxon>eudicotyledons</taxon>
        <taxon>Gunneridae</taxon>
        <taxon>Pentapetalae</taxon>
        <taxon>asterids</taxon>
        <taxon>lamiids</taxon>
        <taxon>Solanales</taxon>
        <taxon>Solanaceae</taxon>
        <taxon>Solanoideae</taxon>
        <taxon>Solaneae</taxon>
        <taxon>Solanum</taxon>
    </lineage>
</organism>
<evidence type="ECO:0000256" key="2">
    <source>
        <dbReference type="ARBA" id="ARBA00022840"/>
    </source>
</evidence>
<name>A0AAF0ZZV0_SOLVR</name>
<dbReference type="InterPro" id="IPR013126">
    <property type="entry name" value="Hsp_70_fam"/>
</dbReference>
<dbReference type="SUPFAM" id="SSF53098">
    <property type="entry name" value="Ribonuclease H-like"/>
    <property type="match status" value="1"/>
</dbReference>
<evidence type="ECO:0000313" key="5">
    <source>
        <dbReference type="EMBL" id="WMV58952.1"/>
    </source>
</evidence>
<dbReference type="Proteomes" id="UP001234989">
    <property type="component" value="Chromosome 12"/>
</dbReference>
<evidence type="ECO:0000313" key="6">
    <source>
        <dbReference type="Proteomes" id="UP001234989"/>
    </source>
</evidence>
<dbReference type="GO" id="GO:0005524">
    <property type="term" value="F:ATP binding"/>
    <property type="evidence" value="ECO:0007669"/>
    <property type="project" value="UniProtKB-KW"/>
</dbReference>
<dbReference type="InterPro" id="IPR036397">
    <property type="entry name" value="RNaseH_sf"/>
</dbReference>